<dbReference type="HAMAP" id="MF_00765">
    <property type="entry name" value="DarP"/>
    <property type="match status" value="1"/>
</dbReference>
<dbReference type="AlphaFoldDB" id="A0A4R6MGG5"/>
<keyword evidence="2 5" id="KW-0690">Ribosome biogenesis</keyword>
<evidence type="ECO:0000256" key="3">
    <source>
        <dbReference type="ARBA" id="ARBA00022730"/>
    </source>
</evidence>
<comment type="caution">
    <text evidence="6">The sequence shown here is derived from an EMBL/GenBank/DDBJ whole genome shotgun (WGS) entry which is preliminary data.</text>
</comment>
<dbReference type="InterPro" id="IPR006839">
    <property type="entry name" value="DarP"/>
</dbReference>
<dbReference type="RefSeq" id="WP_133502708.1">
    <property type="nucleotide sequence ID" value="NZ_SNXC01000009.1"/>
</dbReference>
<dbReference type="GO" id="GO:0019843">
    <property type="term" value="F:rRNA binding"/>
    <property type="evidence" value="ECO:0007669"/>
    <property type="project" value="UniProtKB-UniRule"/>
</dbReference>
<sequence>MTEFEQYDEFDDENYKSKTQVKREMEALQELGKKLVALSKSQRIKVPMTETLRDALDEADRIKQREAQRRHLQYIGKVMRSEDHEEIQHRVDLFDTTSALHNKLFQQLEITRDHLINPTTSQEAFKKYLEDYPEVDIQTLRQLIRQSQKEAEQGNKTTSKKKLFKLLREQQEAKLKL</sequence>
<dbReference type="InterPro" id="IPR023153">
    <property type="entry name" value="DarP_sf"/>
</dbReference>
<dbReference type="OrthoDB" id="5293604at2"/>
<protein>
    <recommendedName>
        <fullName evidence="5">Dual-action ribosomal maturation protein DarP</fullName>
    </recommendedName>
    <alternativeName>
        <fullName evidence="5">Large ribosomal subunit assembly factor DarP</fullName>
    </alternativeName>
</protein>
<evidence type="ECO:0000256" key="5">
    <source>
        <dbReference type="HAMAP-Rule" id="MF_00765"/>
    </source>
</evidence>
<gene>
    <name evidence="5" type="primary">darP</name>
    <name evidence="6" type="ORF">DFP79_0889</name>
</gene>
<dbReference type="Gene3D" id="1.10.60.30">
    <property type="entry name" value="PSPTO4464-like domains"/>
    <property type="match status" value="1"/>
</dbReference>
<reference evidence="6 7" key="1">
    <citation type="submission" date="2019-03" db="EMBL/GenBank/DDBJ databases">
        <title>Genomic Encyclopedia of Type Strains, Phase III (KMG-III): the genomes of soil and plant-associated and newly described type strains.</title>
        <authorList>
            <person name="Whitman W."/>
        </authorList>
    </citation>
    <scope>NUCLEOTIDE SEQUENCE [LARGE SCALE GENOMIC DNA]</scope>
    <source>
        <strain evidence="6 7">CECT 7378</strain>
    </source>
</reference>
<evidence type="ECO:0000256" key="1">
    <source>
        <dbReference type="ARBA" id="ARBA00022490"/>
    </source>
</evidence>
<organism evidence="6 7">
    <name type="scientific">Marinomonas balearica</name>
    <dbReference type="NCBI Taxonomy" id="491947"/>
    <lineage>
        <taxon>Bacteria</taxon>
        <taxon>Pseudomonadati</taxon>
        <taxon>Pseudomonadota</taxon>
        <taxon>Gammaproteobacteria</taxon>
        <taxon>Oceanospirillales</taxon>
        <taxon>Oceanospirillaceae</taxon>
        <taxon>Marinomonas</taxon>
    </lineage>
</organism>
<dbReference type="GO" id="GO:0005829">
    <property type="term" value="C:cytosol"/>
    <property type="evidence" value="ECO:0007669"/>
    <property type="project" value="TreeGrafter"/>
</dbReference>
<dbReference type="NCBIfam" id="NF003593">
    <property type="entry name" value="PRK05255.1-1"/>
    <property type="match status" value="1"/>
</dbReference>
<proteinExistence type="inferred from homology"/>
<comment type="subcellular location">
    <subcellularLocation>
        <location evidence="5">Cytoplasm</location>
    </subcellularLocation>
    <text evidence="5">Associates with late stage pre-50S ribosomal subunits.</text>
</comment>
<accession>A0A4R6MGG5</accession>
<dbReference type="PANTHER" id="PTHR38101:SF1">
    <property type="entry name" value="UPF0307 PROTEIN YJGA"/>
    <property type="match status" value="1"/>
</dbReference>
<evidence type="ECO:0000256" key="2">
    <source>
        <dbReference type="ARBA" id="ARBA00022517"/>
    </source>
</evidence>
<dbReference type="CDD" id="cd16331">
    <property type="entry name" value="YjgA-like"/>
    <property type="match status" value="1"/>
</dbReference>
<keyword evidence="3 5" id="KW-0699">rRNA-binding</keyword>
<evidence type="ECO:0000313" key="6">
    <source>
        <dbReference type="EMBL" id="TDO99880.1"/>
    </source>
</evidence>
<name>A0A4R6MGG5_9GAMM</name>
<comment type="similarity">
    <text evidence="5">Belongs to the DarP family.</text>
</comment>
<evidence type="ECO:0000256" key="4">
    <source>
        <dbReference type="ARBA" id="ARBA00022884"/>
    </source>
</evidence>
<dbReference type="PANTHER" id="PTHR38101">
    <property type="entry name" value="UPF0307 PROTEIN YJGA"/>
    <property type="match status" value="1"/>
</dbReference>
<dbReference type="GO" id="GO:1902626">
    <property type="term" value="P:assembly of large subunit precursor of preribosome"/>
    <property type="evidence" value="ECO:0007669"/>
    <property type="project" value="UniProtKB-UniRule"/>
</dbReference>
<comment type="function">
    <text evidence="5">Member of a network of 50S ribosomal subunit biogenesis factors which assembles along the 30S-50S interface, preventing incorrect 23S rRNA structures from forming. Promotes peptidyl transferase center (PTC) maturation.</text>
</comment>
<dbReference type="GO" id="GO:0043022">
    <property type="term" value="F:ribosome binding"/>
    <property type="evidence" value="ECO:0007669"/>
    <property type="project" value="UniProtKB-UniRule"/>
</dbReference>
<dbReference type="PIRSF" id="PIRSF016183">
    <property type="entry name" value="UCP016183"/>
    <property type="match status" value="1"/>
</dbReference>
<dbReference type="SUPFAM" id="SSF158710">
    <property type="entry name" value="PSPTO4464-like"/>
    <property type="match status" value="1"/>
</dbReference>
<dbReference type="Proteomes" id="UP000294656">
    <property type="component" value="Unassembled WGS sequence"/>
</dbReference>
<keyword evidence="7" id="KW-1185">Reference proteome</keyword>
<keyword evidence="4 5" id="KW-0694">RNA-binding</keyword>
<evidence type="ECO:0000313" key="7">
    <source>
        <dbReference type="Proteomes" id="UP000294656"/>
    </source>
</evidence>
<dbReference type="EMBL" id="SNXC01000009">
    <property type="protein sequence ID" value="TDO99880.1"/>
    <property type="molecule type" value="Genomic_DNA"/>
</dbReference>
<dbReference type="Pfam" id="PF04751">
    <property type="entry name" value="DarP"/>
    <property type="match status" value="1"/>
</dbReference>
<keyword evidence="1 5" id="KW-0963">Cytoplasm</keyword>